<dbReference type="InterPro" id="IPR000286">
    <property type="entry name" value="HDACs"/>
</dbReference>
<proteinExistence type="inferred from homology"/>
<evidence type="ECO:0000256" key="1">
    <source>
        <dbReference type="ARBA" id="ARBA00005947"/>
    </source>
</evidence>
<dbReference type="GO" id="GO:0040029">
    <property type="term" value="P:epigenetic regulation of gene expression"/>
    <property type="evidence" value="ECO:0007669"/>
    <property type="project" value="TreeGrafter"/>
</dbReference>
<dbReference type="InterPro" id="IPR037138">
    <property type="entry name" value="His_deacetylse_dom_sf"/>
</dbReference>
<evidence type="ECO:0000259" key="2">
    <source>
        <dbReference type="Pfam" id="PF00850"/>
    </source>
</evidence>
<evidence type="ECO:0000313" key="3">
    <source>
        <dbReference type="EMBL" id="MBE9117772.1"/>
    </source>
</evidence>
<dbReference type="CDD" id="cd09992">
    <property type="entry name" value="HDAC_classII"/>
    <property type="match status" value="1"/>
</dbReference>
<dbReference type="RefSeq" id="WP_194030883.1">
    <property type="nucleotide sequence ID" value="NZ_JADEWZ010000030.1"/>
</dbReference>
<dbReference type="GO" id="GO:0004407">
    <property type="term" value="F:histone deacetylase activity"/>
    <property type="evidence" value="ECO:0007669"/>
    <property type="project" value="TreeGrafter"/>
</dbReference>
<dbReference type="Proteomes" id="UP000654482">
    <property type="component" value="Unassembled WGS sequence"/>
</dbReference>
<evidence type="ECO:0000313" key="4">
    <source>
        <dbReference type="Proteomes" id="UP000654482"/>
    </source>
</evidence>
<dbReference type="AlphaFoldDB" id="A0A8J7DYB6"/>
<feature type="domain" description="Histone deacetylase" evidence="2">
    <location>
        <begin position="19"/>
        <end position="301"/>
    </location>
</feature>
<comment type="caution">
    <text evidence="3">The sequence shown here is derived from an EMBL/GenBank/DDBJ whole genome shotgun (WGS) entry which is preliminary data.</text>
</comment>
<comment type="similarity">
    <text evidence="1">Belongs to the histone deacetylase family.</text>
</comment>
<dbReference type="Pfam" id="PF00850">
    <property type="entry name" value="Hist_deacetyl"/>
    <property type="match status" value="1"/>
</dbReference>
<gene>
    <name evidence="3" type="ORF">IQ249_17885</name>
</gene>
<sequence length="323" mass="36096">MFPIIYSERFLERDNGRFHPERRERLTAIIEAINATNWADRIQWNAPTPVDRREVLPWIQQAHAQDYINLVRQIAEEGGGMLDMDTLVCPQSYEIALLAVSAWLDGVDRALNDNSPVFVLARPPGHHAERKMGMGFCLFSNAAIAAEYALTQPNIDRVAILDWDVHHGNGTQHITESNPRIAYCSLHQSPGYPYTGRSEERGMHENVLNIPLSPRSTVTEYQTAFEGQVIPFLQNFQPDLLVVSAGYDANRDDPLSGMDLQPQDYGVFTHLILPLTHRIVFGLEGGYDLPSLGKSVVATIESCLTASYSKRQEAGGRGKKGKP</sequence>
<protein>
    <submittedName>
        <fullName evidence="3">Histone deacetylase</fullName>
    </submittedName>
</protein>
<dbReference type="EMBL" id="JADEWZ010000030">
    <property type="protein sequence ID" value="MBE9117772.1"/>
    <property type="molecule type" value="Genomic_DNA"/>
</dbReference>
<dbReference type="InterPro" id="IPR023696">
    <property type="entry name" value="Ureohydrolase_dom_sf"/>
</dbReference>
<dbReference type="SUPFAM" id="SSF52768">
    <property type="entry name" value="Arginase/deacetylase"/>
    <property type="match status" value="1"/>
</dbReference>
<organism evidence="3 4">
    <name type="scientific">Lusitaniella coriacea LEGE 07157</name>
    <dbReference type="NCBI Taxonomy" id="945747"/>
    <lineage>
        <taxon>Bacteria</taxon>
        <taxon>Bacillati</taxon>
        <taxon>Cyanobacteriota</taxon>
        <taxon>Cyanophyceae</taxon>
        <taxon>Spirulinales</taxon>
        <taxon>Lusitaniellaceae</taxon>
        <taxon>Lusitaniella</taxon>
    </lineage>
</organism>
<accession>A0A8J7DYB6</accession>
<dbReference type="PANTHER" id="PTHR10625">
    <property type="entry name" value="HISTONE DEACETYLASE HDAC1-RELATED"/>
    <property type="match status" value="1"/>
</dbReference>
<keyword evidence="4" id="KW-1185">Reference proteome</keyword>
<reference evidence="3" key="1">
    <citation type="submission" date="2020-10" db="EMBL/GenBank/DDBJ databases">
        <authorList>
            <person name="Castelo-Branco R."/>
            <person name="Eusebio N."/>
            <person name="Adriana R."/>
            <person name="Vieira A."/>
            <person name="Brugerolle De Fraissinette N."/>
            <person name="Rezende De Castro R."/>
            <person name="Schneider M.P."/>
            <person name="Vasconcelos V."/>
            <person name="Leao P.N."/>
        </authorList>
    </citation>
    <scope>NUCLEOTIDE SEQUENCE</scope>
    <source>
        <strain evidence="3">LEGE 07157</strain>
    </source>
</reference>
<dbReference type="Gene3D" id="3.40.800.20">
    <property type="entry name" value="Histone deacetylase domain"/>
    <property type="match status" value="1"/>
</dbReference>
<dbReference type="InterPro" id="IPR023801">
    <property type="entry name" value="His_deacetylse_dom"/>
</dbReference>
<name>A0A8J7DYB6_9CYAN</name>
<dbReference type="PRINTS" id="PR01270">
    <property type="entry name" value="HDASUPER"/>
</dbReference>
<dbReference type="PANTHER" id="PTHR10625:SF10">
    <property type="entry name" value="HISTONE DEACETYLASE HDAC1"/>
    <property type="match status" value="1"/>
</dbReference>